<gene>
    <name evidence="1" type="ORF">HPB49_002173</name>
</gene>
<evidence type="ECO:0000313" key="1">
    <source>
        <dbReference type="EMBL" id="KAH7977529.1"/>
    </source>
</evidence>
<sequence length="129" mass="14119">MAAKSALAVYRQHKQEISALDLYDNALGSKLLFEPRDGALRTLARQRRISDEVPSVVCRACGKAEETIDHVVLLCDAIGVPAAEDITIGAALGFEIPGLVRDADCAVDKILVAWMKGRLERWRAETLKC</sequence>
<evidence type="ECO:0000313" key="2">
    <source>
        <dbReference type="Proteomes" id="UP000821865"/>
    </source>
</evidence>
<name>A0ACB8DT75_DERSI</name>
<reference evidence="1" key="1">
    <citation type="submission" date="2020-05" db="EMBL/GenBank/DDBJ databases">
        <title>Large-scale comparative analyses of tick genomes elucidate their genetic diversity and vector capacities.</title>
        <authorList>
            <person name="Jia N."/>
            <person name="Wang J."/>
            <person name="Shi W."/>
            <person name="Du L."/>
            <person name="Sun Y."/>
            <person name="Zhan W."/>
            <person name="Jiang J."/>
            <person name="Wang Q."/>
            <person name="Zhang B."/>
            <person name="Ji P."/>
            <person name="Sakyi L.B."/>
            <person name="Cui X."/>
            <person name="Yuan T."/>
            <person name="Jiang B."/>
            <person name="Yang W."/>
            <person name="Lam T.T.-Y."/>
            <person name="Chang Q."/>
            <person name="Ding S."/>
            <person name="Wang X."/>
            <person name="Zhu J."/>
            <person name="Ruan X."/>
            <person name="Zhao L."/>
            <person name="Wei J."/>
            <person name="Que T."/>
            <person name="Du C."/>
            <person name="Cheng J."/>
            <person name="Dai P."/>
            <person name="Han X."/>
            <person name="Huang E."/>
            <person name="Gao Y."/>
            <person name="Liu J."/>
            <person name="Shao H."/>
            <person name="Ye R."/>
            <person name="Li L."/>
            <person name="Wei W."/>
            <person name="Wang X."/>
            <person name="Wang C."/>
            <person name="Yang T."/>
            <person name="Huo Q."/>
            <person name="Li W."/>
            <person name="Guo W."/>
            <person name="Chen H."/>
            <person name="Zhou L."/>
            <person name="Ni X."/>
            <person name="Tian J."/>
            <person name="Zhou Y."/>
            <person name="Sheng Y."/>
            <person name="Liu T."/>
            <person name="Pan Y."/>
            <person name="Xia L."/>
            <person name="Li J."/>
            <person name="Zhao F."/>
            <person name="Cao W."/>
        </authorList>
    </citation>
    <scope>NUCLEOTIDE SEQUENCE</scope>
    <source>
        <strain evidence="1">Dsil-2018</strain>
    </source>
</reference>
<dbReference type="Proteomes" id="UP000821865">
    <property type="component" value="Chromosome 1"/>
</dbReference>
<organism evidence="1 2">
    <name type="scientific">Dermacentor silvarum</name>
    <name type="common">Tick</name>
    <dbReference type="NCBI Taxonomy" id="543639"/>
    <lineage>
        <taxon>Eukaryota</taxon>
        <taxon>Metazoa</taxon>
        <taxon>Ecdysozoa</taxon>
        <taxon>Arthropoda</taxon>
        <taxon>Chelicerata</taxon>
        <taxon>Arachnida</taxon>
        <taxon>Acari</taxon>
        <taxon>Parasitiformes</taxon>
        <taxon>Ixodida</taxon>
        <taxon>Ixodoidea</taxon>
        <taxon>Ixodidae</taxon>
        <taxon>Rhipicephalinae</taxon>
        <taxon>Dermacentor</taxon>
    </lineage>
</organism>
<accession>A0ACB8DT75</accession>
<proteinExistence type="predicted"/>
<keyword evidence="2" id="KW-1185">Reference proteome</keyword>
<dbReference type="EMBL" id="CM023470">
    <property type="protein sequence ID" value="KAH7977529.1"/>
    <property type="molecule type" value="Genomic_DNA"/>
</dbReference>
<protein>
    <submittedName>
        <fullName evidence="1">Uncharacterized protein</fullName>
    </submittedName>
</protein>
<comment type="caution">
    <text evidence="1">The sequence shown here is derived from an EMBL/GenBank/DDBJ whole genome shotgun (WGS) entry which is preliminary data.</text>
</comment>